<dbReference type="EMBL" id="NBSK02000001">
    <property type="protein sequence ID" value="KAJ0226636.1"/>
    <property type="molecule type" value="Genomic_DNA"/>
</dbReference>
<evidence type="ECO:0000313" key="2">
    <source>
        <dbReference type="EMBL" id="KAJ0226636.1"/>
    </source>
</evidence>
<dbReference type="GO" id="GO:0005662">
    <property type="term" value="C:DNA replication factor A complex"/>
    <property type="evidence" value="ECO:0000318"/>
    <property type="project" value="GO_Central"/>
</dbReference>
<organism evidence="2 3">
    <name type="scientific">Lactuca sativa</name>
    <name type="common">Garden lettuce</name>
    <dbReference type="NCBI Taxonomy" id="4236"/>
    <lineage>
        <taxon>Eukaryota</taxon>
        <taxon>Viridiplantae</taxon>
        <taxon>Streptophyta</taxon>
        <taxon>Embryophyta</taxon>
        <taxon>Tracheophyta</taxon>
        <taxon>Spermatophyta</taxon>
        <taxon>Magnoliopsida</taxon>
        <taxon>eudicotyledons</taxon>
        <taxon>Gunneridae</taxon>
        <taxon>Pentapetalae</taxon>
        <taxon>asterids</taxon>
        <taxon>campanulids</taxon>
        <taxon>Asterales</taxon>
        <taxon>Asteraceae</taxon>
        <taxon>Cichorioideae</taxon>
        <taxon>Cichorieae</taxon>
        <taxon>Lactucinae</taxon>
        <taxon>Lactuca</taxon>
    </lineage>
</organism>
<name>A0A9R1WJL9_LACSA</name>
<gene>
    <name evidence="2" type="ORF">LSAT_V11C100014870</name>
</gene>
<dbReference type="AlphaFoldDB" id="A0A9R1WJL9"/>
<proteinExistence type="predicted"/>
<dbReference type="Pfam" id="PF08646">
    <property type="entry name" value="Rep_fac-A_C"/>
    <property type="match status" value="1"/>
</dbReference>
<dbReference type="InterPro" id="IPR013955">
    <property type="entry name" value="Rep_factor-A_C"/>
</dbReference>
<dbReference type="GO" id="GO:0043047">
    <property type="term" value="F:single-stranded telomeric DNA binding"/>
    <property type="evidence" value="ECO:0000318"/>
    <property type="project" value="GO_Central"/>
</dbReference>
<comment type="caution">
    <text evidence="2">The sequence shown here is derived from an EMBL/GenBank/DDBJ whole genome shotgun (WGS) entry which is preliminary data.</text>
</comment>
<sequence length="387" mass="44264">MTNRNITLIKDLDNMKDDYTLKTSLSDGNPTIVKSIEMILMDVMCTKIRSSVYPRDFQRFEYKLKEDQTVYIRSPTIAPNRYTFKISDVTSKLNLHGRTIVNECLHFQPKTTYGFSCVSFEIIISTTATSNDSIDIIGEVVSLGKFDSRGVSKSLHRLPLQIRNLEGLQVNMTLFGDIAYQLISYLEAHKQVGRTPSVNSYFEQTRMFINVNLPDIVTFTDSLVGLRVLQNPSYSLTVDNSQSYSEYDDFLNNYKVKNVVDLIEPQELCEYFSCLDVGQYIIVGTIYGIRQNIDWYYDACINCGKKVETRDVFSGPDSGDASVVVKCYGDKCINKKISSVPRYKIPIRVQDDSGTITLTFFDRDAYRLVKKRARDLLEKIKQVPLTF</sequence>
<dbReference type="GO" id="GO:0003684">
    <property type="term" value="F:damaged DNA binding"/>
    <property type="evidence" value="ECO:0000318"/>
    <property type="project" value="GO_Central"/>
</dbReference>
<dbReference type="InterPro" id="IPR012340">
    <property type="entry name" value="NA-bd_OB-fold"/>
</dbReference>
<dbReference type="PANTHER" id="PTHR47165">
    <property type="entry name" value="OS03G0429900 PROTEIN"/>
    <property type="match status" value="1"/>
</dbReference>
<protein>
    <recommendedName>
        <fullName evidence="1">Replication factor A C-terminal domain-containing protein</fullName>
    </recommendedName>
</protein>
<dbReference type="GO" id="GO:0000724">
    <property type="term" value="P:double-strand break repair via homologous recombination"/>
    <property type="evidence" value="ECO:0000318"/>
    <property type="project" value="GO_Central"/>
</dbReference>
<evidence type="ECO:0000313" key="3">
    <source>
        <dbReference type="Proteomes" id="UP000235145"/>
    </source>
</evidence>
<evidence type="ECO:0000259" key="1">
    <source>
        <dbReference type="Pfam" id="PF08646"/>
    </source>
</evidence>
<dbReference type="Gene3D" id="2.40.50.140">
    <property type="entry name" value="Nucleic acid-binding proteins"/>
    <property type="match status" value="3"/>
</dbReference>
<keyword evidence="3" id="KW-1185">Reference proteome</keyword>
<dbReference type="PANTHER" id="PTHR47165:SF4">
    <property type="entry name" value="OS03G0429900 PROTEIN"/>
    <property type="match status" value="1"/>
</dbReference>
<feature type="domain" description="Replication factor A C-terminal" evidence="1">
    <location>
        <begin position="282"/>
        <end position="378"/>
    </location>
</feature>
<dbReference type="GO" id="GO:0007004">
    <property type="term" value="P:telomere maintenance via telomerase"/>
    <property type="evidence" value="ECO:0000318"/>
    <property type="project" value="GO_Central"/>
</dbReference>
<accession>A0A9R1WJL9</accession>
<dbReference type="GO" id="GO:0006260">
    <property type="term" value="P:DNA replication"/>
    <property type="evidence" value="ECO:0000318"/>
    <property type="project" value="GO_Central"/>
</dbReference>
<dbReference type="Proteomes" id="UP000235145">
    <property type="component" value="Unassembled WGS sequence"/>
</dbReference>
<reference evidence="2 3" key="1">
    <citation type="journal article" date="2017" name="Nat. Commun.">
        <title>Genome assembly with in vitro proximity ligation data and whole-genome triplication in lettuce.</title>
        <authorList>
            <person name="Reyes-Chin-Wo S."/>
            <person name="Wang Z."/>
            <person name="Yang X."/>
            <person name="Kozik A."/>
            <person name="Arikit S."/>
            <person name="Song C."/>
            <person name="Xia L."/>
            <person name="Froenicke L."/>
            <person name="Lavelle D.O."/>
            <person name="Truco M.J."/>
            <person name="Xia R."/>
            <person name="Zhu S."/>
            <person name="Xu C."/>
            <person name="Xu H."/>
            <person name="Xu X."/>
            <person name="Cox K."/>
            <person name="Korf I."/>
            <person name="Meyers B.C."/>
            <person name="Michelmore R.W."/>
        </authorList>
    </citation>
    <scope>NUCLEOTIDE SEQUENCE [LARGE SCALE GENOMIC DNA]</scope>
    <source>
        <strain evidence="3">cv. Salinas</strain>
        <tissue evidence="2">Seedlings</tissue>
    </source>
</reference>
<dbReference type="SUPFAM" id="SSF50249">
    <property type="entry name" value="Nucleic acid-binding proteins"/>
    <property type="match status" value="2"/>
</dbReference>
<dbReference type="GO" id="GO:0006289">
    <property type="term" value="P:nucleotide-excision repair"/>
    <property type="evidence" value="ECO:0000318"/>
    <property type="project" value="GO_Central"/>
</dbReference>
<dbReference type="GO" id="GO:0051321">
    <property type="term" value="P:meiotic cell cycle"/>
    <property type="evidence" value="ECO:0000318"/>
    <property type="project" value="GO_Central"/>
</dbReference>